<dbReference type="NCBIfam" id="NF047352">
    <property type="entry name" value="P_loop_sacsin"/>
    <property type="match status" value="1"/>
</dbReference>
<keyword evidence="4" id="KW-1185">Reference proteome</keyword>
<evidence type="ECO:0000256" key="2">
    <source>
        <dbReference type="SAM" id="Phobius"/>
    </source>
</evidence>
<feature type="compositionally biased region" description="Acidic residues" evidence="1">
    <location>
        <begin position="1488"/>
        <end position="1500"/>
    </location>
</feature>
<dbReference type="Gene3D" id="3.30.565.10">
    <property type="entry name" value="Histidine kinase-like ATPase, C-terminal domain"/>
    <property type="match status" value="1"/>
</dbReference>
<protein>
    <recommendedName>
        <fullName evidence="5">Protein NO VEIN C-terminal domain-containing protein</fullName>
    </recommendedName>
</protein>
<evidence type="ECO:0008006" key="5">
    <source>
        <dbReference type="Google" id="ProtNLM"/>
    </source>
</evidence>
<feature type="transmembrane region" description="Helical" evidence="2">
    <location>
        <begin position="72"/>
        <end position="95"/>
    </location>
</feature>
<feature type="region of interest" description="Disordered" evidence="1">
    <location>
        <begin position="1320"/>
        <end position="1419"/>
    </location>
</feature>
<feature type="compositionally biased region" description="Acidic residues" evidence="1">
    <location>
        <begin position="1322"/>
        <end position="1338"/>
    </location>
</feature>
<keyword evidence="2" id="KW-0472">Membrane</keyword>
<dbReference type="InterPro" id="IPR036890">
    <property type="entry name" value="HATPase_C_sf"/>
</dbReference>
<dbReference type="PANTHER" id="PTHR32387">
    <property type="entry name" value="WU:FJ29H11"/>
    <property type="match status" value="1"/>
</dbReference>
<feature type="compositionally biased region" description="Polar residues" evidence="1">
    <location>
        <begin position="1390"/>
        <end position="1407"/>
    </location>
</feature>
<dbReference type="SUPFAM" id="SSF55874">
    <property type="entry name" value="ATPase domain of HSP90 chaperone/DNA topoisomerase II/histidine kinase"/>
    <property type="match status" value="1"/>
</dbReference>
<gene>
    <name evidence="3" type="ORF">BD626DRAFT_556600</name>
</gene>
<feature type="compositionally biased region" description="Basic residues" evidence="1">
    <location>
        <begin position="1356"/>
        <end position="1366"/>
    </location>
</feature>
<name>A0A550CLA8_9AGAR</name>
<dbReference type="PANTHER" id="PTHR32387:SF0">
    <property type="entry name" value="PROTEIN NO VEIN"/>
    <property type="match status" value="1"/>
</dbReference>
<accession>A0A550CLA8</accession>
<evidence type="ECO:0000256" key="1">
    <source>
        <dbReference type="SAM" id="MobiDB-lite"/>
    </source>
</evidence>
<keyword evidence="2" id="KW-1133">Transmembrane helix</keyword>
<proteinExistence type="predicted"/>
<evidence type="ECO:0000313" key="4">
    <source>
        <dbReference type="Proteomes" id="UP000320762"/>
    </source>
</evidence>
<dbReference type="EMBL" id="VDMD01000005">
    <property type="protein sequence ID" value="TRM65548.1"/>
    <property type="molecule type" value="Genomic_DNA"/>
</dbReference>
<dbReference type="OrthoDB" id="1262810at2759"/>
<dbReference type="STRING" id="97359.A0A550CLA8"/>
<dbReference type="InterPro" id="IPR052957">
    <property type="entry name" value="Auxin_embryo_med"/>
</dbReference>
<feature type="region of interest" description="Disordered" evidence="1">
    <location>
        <begin position="1442"/>
        <end position="1500"/>
    </location>
</feature>
<sequence length="1676" mass="188156">MSTAVPFRYARPPLYENTGSTARDYLMLERNLLTHLKLALLLSIVAASVILKAKLVPSTEDASQTEGERPQWLALASFEFAAALFTIGAALWQYYDASDDMRTARPFMESSRCSRASILQMSAEALIEKIRNEYGANREMWQEEKQLDAEVRDCMEGLTSNLENSCRNVSEDLYAKSSHFILEMVQNADDNKYAENATPTLTIRIEDELVTFTSNELGFEPAHVRAICSIGKSTKKGMSGRCYVGEKGIGFKSCFKVADVVHISSRDFRFKFDKREVLGMITPIWCTDYPADAGQTTFRLQLMPSESAEALAEHATTLEPSILLFLRQLSMLKIETCLTGQDPWDVHLKRETTNDPDVVKLTHWRGSRMTRDDYFVVRHTVQGMPDDDKRKGITSSEVTLAFPIDKNGAPIAREEYAHAFLPLRKYGFKFVIQADFLTPASREDILEDKPWNITIRNGLLAAVLAAVERLKRRENMKFTWFRFLPLESDISNAYFRPLANHIRQSLIAKELFLSQDGQFCTAARLLILPSWATYQDSGEAHAQPIIPEKHLPPFTRYLHESYDTTTTRADGSLLEGLGLKQLSGAQFIKSLQGIIADRLHERLSARWFDAVIHNLVRLHETTAPPPGRRRKPAPYVHRDAIWALKLIPLSDGSWVSKSSNMIIYFDFALGDIPDDLGIYCLRSGVDMSRSRQHFYSLMGVNIAEPSAIAKLIMGLHREVARAPSSLPSLLKHARFLFTHREGLQNERISVVNLLLLDANSEVGQGKDLYLPGGEGIPLETVLPSPPARFLHQGYVDMYADDPATKAKWLKWLCDSTGGPGVQASPRVTSDGRLSVEAALMLQTVSTPQLLAVLRYHWAGGFGSSRLSRDATSQISNTLVGCGDARVPLKATYIKRNSLAEDTSGLPFLPIDDPQNPEWDFLRRFGVATEINGSFYLRQLKQLQSQGGEQNEDDMNALYRQLEARFSDDSVSIREAFRKFPLIYNHKKKVWCAFADAVWTGPPNMRFKTSVQTLYPHQEAFFCRHLNLAKPSHAVLIVDEVEQFVGQVQDKPLAAAGLKQGMEILSDLSRFIHQHPEEVLQDDGPLRVLRNLRIFPVRLPDTGEVVLRRVTDQPFYVPDVKDQYKQLFNQSVPLLVVNTAVEHSKLRALLDCDIFIGLVRLEDAVKIENPAFIKKHKDAKLTKTYQSKTEYYVRFCYHHHRYHPPPSVKQALSRLKNLKIFVADSITLTYVLADVRKTQPVEVFFDEKKIWMYLDKRQIAKPIQHQHLIAGKLASLFQMEDTLVQLICSTTAPNLEHTCTQKKIASLDDKTFNDFEWLREAADSESDSESSDELEDDDLPTAGTIQAGNVHTPSQRGHLRQSQRLQRHPSPSASPSPDPRLRSTRRRSGTHADTQPTSTLRASTQPNTPHVVDEEEDDVDQLEEGDIAMVHRGAAANMQLVREHTRDPRRCGLKRKAARGLVGSPAKRSRADADGAAGSAQGSVKSDEGDGEVEVEVEDDEDDIQVDPVEDIPDDAPQRVIDILGEHFVFSYLLTVLPGFGVENWTSTSRGHIPNFEPYEGDAVGNITYHDGEGELTRFLHGGMDKSEWAGAYPTYHILVKSTTGAHETPFILSQREVETAADMALSVEVVPTDVLAVIRVSGPRGKQTCKAYVDPHGCLHQNSIRGHSDLVCTAAL</sequence>
<feature type="compositionally biased region" description="Polar residues" evidence="1">
    <location>
        <begin position="1342"/>
        <end position="1355"/>
    </location>
</feature>
<comment type="caution">
    <text evidence="3">The sequence shown here is derived from an EMBL/GenBank/DDBJ whole genome shotgun (WGS) entry which is preliminary data.</text>
</comment>
<feature type="transmembrane region" description="Helical" evidence="2">
    <location>
        <begin position="32"/>
        <end position="51"/>
    </location>
</feature>
<evidence type="ECO:0000313" key="3">
    <source>
        <dbReference type="EMBL" id="TRM65548.1"/>
    </source>
</evidence>
<organism evidence="3 4">
    <name type="scientific">Schizophyllum amplum</name>
    <dbReference type="NCBI Taxonomy" id="97359"/>
    <lineage>
        <taxon>Eukaryota</taxon>
        <taxon>Fungi</taxon>
        <taxon>Dikarya</taxon>
        <taxon>Basidiomycota</taxon>
        <taxon>Agaricomycotina</taxon>
        <taxon>Agaricomycetes</taxon>
        <taxon>Agaricomycetidae</taxon>
        <taxon>Agaricales</taxon>
        <taxon>Schizophyllaceae</taxon>
        <taxon>Schizophyllum</taxon>
    </lineage>
</organism>
<dbReference type="Proteomes" id="UP000320762">
    <property type="component" value="Unassembled WGS sequence"/>
</dbReference>
<keyword evidence="2" id="KW-0812">Transmembrane</keyword>
<reference evidence="3 4" key="1">
    <citation type="journal article" date="2019" name="New Phytol.">
        <title>Comparative genomics reveals unique wood-decay strategies and fruiting body development in the Schizophyllaceae.</title>
        <authorList>
            <person name="Almasi E."/>
            <person name="Sahu N."/>
            <person name="Krizsan K."/>
            <person name="Balint B."/>
            <person name="Kovacs G.M."/>
            <person name="Kiss B."/>
            <person name="Cseklye J."/>
            <person name="Drula E."/>
            <person name="Henrissat B."/>
            <person name="Nagy I."/>
            <person name="Chovatia M."/>
            <person name="Adam C."/>
            <person name="LaButti K."/>
            <person name="Lipzen A."/>
            <person name="Riley R."/>
            <person name="Grigoriev I.V."/>
            <person name="Nagy L.G."/>
        </authorList>
    </citation>
    <scope>NUCLEOTIDE SEQUENCE [LARGE SCALE GENOMIC DNA]</scope>
    <source>
        <strain evidence="3 4">NL-1724</strain>
    </source>
</reference>